<comment type="caution">
    <text evidence="1">The sequence shown here is derived from an EMBL/GenBank/DDBJ whole genome shotgun (WGS) entry which is preliminary data.</text>
</comment>
<dbReference type="EMBL" id="JAAVMX010000005">
    <property type="protein sequence ID" value="KAF4507724.1"/>
    <property type="molecule type" value="Genomic_DNA"/>
</dbReference>
<proteinExistence type="predicted"/>
<name>A0A8H4LY98_9HYPO</name>
<evidence type="ECO:0000313" key="2">
    <source>
        <dbReference type="Proteomes" id="UP000557566"/>
    </source>
</evidence>
<organism evidence="1 2">
    <name type="scientific">Ophiocordyceps sinensis</name>
    <dbReference type="NCBI Taxonomy" id="72228"/>
    <lineage>
        <taxon>Eukaryota</taxon>
        <taxon>Fungi</taxon>
        <taxon>Dikarya</taxon>
        <taxon>Ascomycota</taxon>
        <taxon>Pezizomycotina</taxon>
        <taxon>Sordariomycetes</taxon>
        <taxon>Hypocreomycetidae</taxon>
        <taxon>Hypocreales</taxon>
        <taxon>Ophiocordycipitaceae</taxon>
        <taxon>Ophiocordyceps</taxon>
    </lineage>
</organism>
<sequence length="349" mass="38340">MEPKIEISMQISMAHAAPGNSVGLTVIITTSPTPSAPSTGLIAAVSQSFRTHCPELLACPVIVILDTFDHVGAQPRLKKGVVTDEGAGHHDAYKQNVKRLVLAEYRRPRPDRGDGGDAPEPLVESRGQAEYGLETEANSVDLLISRTRDGRVTFVEPSKRLGFGLGVRSGLRLAGTPYVWIQQHDWPLAADIPVRSILRVMDDGGRAETAAAPVKYVCLPSVRMRSYATSDHVVKFPALRALTASLRSPRSVTDADAAVPLTPLFFWHDKPHLASTAHYLDRVFPTRLAMPRGAFIEDLVGQRARDQMKEGNWARWACWLYYPDDGKRLCVRHLQGRTRRGGPGEAWAG</sequence>
<keyword evidence="2" id="KW-1185">Reference proteome</keyword>
<dbReference type="Proteomes" id="UP000557566">
    <property type="component" value="Unassembled WGS sequence"/>
</dbReference>
<reference evidence="1 2" key="1">
    <citation type="journal article" date="2020" name="Genome Biol. Evol.">
        <title>A new high-quality draft genome assembly of the Chinese cordyceps Ophiocordyceps sinensis.</title>
        <authorList>
            <person name="Shu R."/>
            <person name="Zhang J."/>
            <person name="Meng Q."/>
            <person name="Zhang H."/>
            <person name="Zhou G."/>
            <person name="Li M."/>
            <person name="Wu P."/>
            <person name="Zhao Y."/>
            <person name="Chen C."/>
            <person name="Qin Q."/>
        </authorList>
    </citation>
    <scope>NUCLEOTIDE SEQUENCE [LARGE SCALE GENOMIC DNA]</scope>
    <source>
        <strain evidence="1 2">IOZ07</strain>
    </source>
</reference>
<dbReference type="OrthoDB" id="414322at2759"/>
<gene>
    <name evidence="1" type="ORF">G6O67_004191</name>
</gene>
<accession>A0A8H4LY98</accession>
<protein>
    <submittedName>
        <fullName evidence="1">Uncharacterized protein</fullName>
    </submittedName>
</protein>
<dbReference type="AlphaFoldDB" id="A0A8H4LY98"/>
<evidence type="ECO:0000313" key="1">
    <source>
        <dbReference type="EMBL" id="KAF4507724.1"/>
    </source>
</evidence>